<sequence>MTRHLLTSALIAGVAAGFLAALLQFTFTVPLLLEGELYETGARIHFSANGSPSSDAGHPPVWGEIGRHFGTLGMNLVSYTGFAFIMVAGFALAERSGHRLSPRIGLIWGLAGFVAINLAPSFGLPPELPGSIAAELTARQAWWISCVGATIIALALFAFGRGPVAITIGVVLIALPHLIGAPRLDTYFGVAAPELAAHFATRSLGVAAASWVLLGLIAATLYTKRD</sequence>
<keyword evidence="3" id="KW-1185">Reference proteome</keyword>
<feature type="transmembrane region" description="Helical" evidence="1">
    <location>
        <begin position="105"/>
        <end position="122"/>
    </location>
</feature>
<evidence type="ECO:0000256" key="1">
    <source>
        <dbReference type="SAM" id="Phobius"/>
    </source>
</evidence>
<gene>
    <name evidence="2" type="ORF">IT775_08300</name>
</gene>
<name>A0ABS5HQ95_9RHOB</name>
<accession>A0ABS5HQ95</accession>
<evidence type="ECO:0000313" key="3">
    <source>
        <dbReference type="Proteomes" id="UP001195941"/>
    </source>
</evidence>
<keyword evidence="1" id="KW-0472">Membrane</keyword>
<feature type="transmembrane region" description="Helical" evidence="1">
    <location>
        <begin position="76"/>
        <end position="93"/>
    </location>
</feature>
<dbReference type="EMBL" id="JADMKU010000005">
    <property type="protein sequence ID" value="MBR9651120.1"/>
    <property type="molecule type" value="Genomic_DNA"/>
</dbReference>
<reference evidence="2 3" key="1">
    <citation type="journal article" date="2021" name="Arch. Microbiol.">
        <title>Thalassobius aquimarinus sp. nov., isolated from the Sea of Japan seashore.</title>
        <authorList>
            <person name="Kurilenko V.V."/>
            <person name="Romanenko L.A."/>
            <person name="Chernysheva N.Y."/>
            <person name="Velansky P.V."/>
            <person name="Tekutyeva L.A."/>
            <person name="Isaeva M.P."/>
            <person name="Mikhailov V.V."/>
        </authorList>
    </citation>
    <scope>NUCLEOTIDE SEQUENCE [LARGE SCALE GENOMIC DNA]</scope>
    <source>
        <strain evidence="2 3">KMM 8518</strain>
    </source>
</reference>
<keyword evidence="1" id="KW-1133">Transmembrane helix</keyword>
<dbReference type="NCBIfam" id="TIGR02458">
    <property type="entry name" value="CbtA"/>
    <property type="match status" value="1"/>
</dbReference>
<feature type="transmembrane region" description="Helical" evidence="1">
    <location>
        <begin position="142"/>
        <end position="159"/>
    </location>
</feature>
<evidence type="ECO:0000313" key="2">
    <source>
        <dbReference type="EMBL" id="MBR9651120.1"/>
    </source>
</evidence>
<feature type="transmembrane region" description="Helical" evidence="1">
    <location>
        <begin position="164"/>
        <end position="184"/>
    </location>
</feature>
<proteinExistence type="predicted"/>
<comment type="caution">
    <text evidence="2">The sequence shown here is derived from an EMBL/GenBank/DDBJ whole genome shotgun (WGS) entry which is preliminary data.</text>
</comment>
<protein>
    <submittedName>
        <fullName evidence="2">CbtA family protein</fullName>
    </submittedName>
</protein>
<keyword evidence="1" id="KW-0812">Transmembrane</keyword>
<feature type="transmembrane region" description="Helical" evidence="1">
    <location>
        <begin position="204"/>
        <end position="223"/>
    </location>
</feature>
<organism evidence="2 3">
    <name type="scientific">Thalassovita aquimarina</name>
    <dbReference type="NCBI Taxonomy" id="2785917"/>
    <lineage>
        <taxon>Bacteria</taxon>
        <taxon>Pseudomonadati</taxon>
        <taxon>Pseudomonadota</taxon>
        <taxon>Alphaproteobacteria</taxon>
        <taxon>Rhodobacterales</taxon>
        <taxon>Roseobacteraceae</taxon>
        <taxon>Thalassovita</taxon>
    </lineage>
</organism>
<dbReference type="Pfam" id="PF09490">
    <property type="entry name" value="CbtA"/>
    <property type="match status" value="1"/>
</dbReference>
<dbReference type="RefSeq" id="WP_212700629.1">
    <property type="nucleotide sequence ID" value="NZ_JADMKU010000005.1"/>
</dbReference>
<dbReference type="InterPro" id="IPR012666">
    <property type="entry name" value="CbtA_put"/>
</dbReference>
<dbReference type="Proteomes" id="UP001195941">
    <property type="component" value="Unassembled WGS sequence"/>
</dbReference>